<accession>A0A6P1M9X2</accession>
<reference evidence="1 2" key="1">
    <citation type="submission" date="2020-01" db="EMBL/GenBank/DDBJ databases">
        <title>Ponticoccus aerotolerans gen. nov., sp. nov., an anaerobic bacterium and proposal of Ponticoccusceae fam. nov., Ponticoccusles ord. nov. and Ponticoccuse classis nov. in the phylum Kiritimatiellaeota.</title>
        <authorList>
            <person name="Zhou L.Y."/>
            <person name="Du Z.J."/>
        </authorList>
    </citation>
    <scope>NUCLEOTIDE SEQUENCE [LARGE SCALE GENOMIC DNA]</scope>
    <source>
        <strain evidence="1 2">S-5007</strain>
    </source>
</reference>
<dbReference type="EMBL" id="CP047593">
    <property type="protein sequence ID" value="QHI70631.1"/>
    <property type="molecule type" value="Genomic_DNA"/>
</dbReference>
<dbReference type="KEGG" id="taer:GT409_14675"/>
<protein>
    <submittedName>
        <fullName evidence="1">Uncharacterized protein</fullName>
    </submittedName>
</protein>
<evidence type="ECO:0000313" key="1">
    <source>
        <dbReference type="EMBL" id="QHI70631.1"/>
    </source>
</evidence>
<organism evidence="1 2">
    <name type="scientific">Tichowtungia aerotolerans</name>
    <dbReference type="NCBI Taxonomy" id="2697043"/>
    <lineage>
        <taxon>Bacteria</taxon>
        <taxon>Pseudomonadati</taxon>
        <taxon>Kiritimatiellota</taxon>
        <taxon>Tichowtungiia</taxon>
        <taxon>Tichowtungiales</taxon>
        <taxon>Tichowtungiaceae</taxon>
        <taxon>Tichowtungia</taxon>
    </lineage>
</organism>
<evidence type="ECO:0000313" key="2">
    <source>
        <dbReference type="Proteomes" id="UP000464954"/>
    </source>
</evidence>
<name>A0A6P1M9X2_9BACT</name>
<dbReference type="Proteomes" id="UP000464954">
    <property type="component" value="Chromosome"/>
</dbReference>
<sequence>MNAKKLEKWILLEQTGELSPRRQKILNQCPGVQERRDELKTLFDAVSLSAGEPSPWAATRIHARVQRGHRPVLLSARAWRPILALAACLTLIVTTIDFRSDSSPSSVAAVAVGEVDEWNVQFEEDLTELEGLILAISDTSLDIMEM</sequence>
<dbReference type="RefSeq" id="WP_160629805.1">
    <property type="nucleotide sequence ID" value="NZ_CP047593.1"/>
</dbReference>
<keyword evidence="2" id="KW-1185">Reference proteome</keyword>
<gene>
    <name evidence="1" type="ORF">GT409_14675</name>
</gene>
<proteinExistence type="predicted"/>
<dbReference type="AlphaFoldDB" id="A0A6P1M9X2"/>